<comment type="caution">
    <text evidence="3">The sequence shown here is derived from an EMBL/GenBank/DDBJ whole genome shotgun (WGS) entry which is preliminary data.</text>
</comment>
<evidence type="ECO:0000256" key="1">
    <source>
        <dbReference type="ARBA" id="ARBA00022553"/>
    </source>
</evidence>
<sequence length="177" mass="18489">MAAMSVSSSATRSSKPRTSCPSWDGEEPPRRTSYKLRLLRPVAHTACGSVECPTGGRGMQILLVEDDKEVAESVADALAVLGHSVSHASSVVEALKLIDVTCPNAAVLDVDLGGGTSADVASVLNERSIPFVVATGQAKADTPLEMLGKPHLRKPYLIDDLERALDLACPGVGSIGR</sequence>
<dbReference type="Gene3D" id="3.40.50.2300">
    <property type="match status" value="1"/>
</dbReference>
<evidence type="ECO:0000313" key="4">
    <source>
        <dbReference type="Proteomes" id="UP000256829"/>
    </source>
</evidence>
<dbReference type="PANTHER" id="PTHR44591">
    <property type="entry name" value="STRESS RESPONSE REGULATOR PROTEIN 1"/>
    <property type="match status" value="1"/>
</dbReference>
<dbReference type="SMART" id="SM00448">
    <property type="entry name" value="REC"/>
    <property type="match status" value="1"/>
</dbReference>
<dbReference type="InterPro" id="IPR050595">
    <property type="entry name" value="Bact_response_regulator"/>
</dbReference>
<dbReference type="InterPro" id="IPR001789">
    <property type="entry name" value="Sig_transdc_resp-reg_receiver"/>
</dbReference>
<accession>A0A3D8V9F9</accession>
<organism evidence="3 4">
    <name type="scientific">Lysobacter soli</name>
    <dbReference type="NCBI Taxonomy" id="453783"/>
    <lineage>
        <taxon>Bacteria</taxon>
        <taxon>Pseudomonadati</taxon>
        <taxon>Pseudomonadota</taxon>
        <taxon>Gammaproteobacteria</taxon>
        <taxon>Lysobacterales</taxon>
        <taxon>Lysobacteraceae</taxon>
        <taxon>Lysobacter</taxon>
    </lineage>
</organism>
<dbReference type="SUPFAM" id="SSF52172">
    <property type="entry name" value="CheY-like"/>
    <property type="match status" value="1"/>
</dbReference>
<keyword evidence="4" id="KW-1185">Reference proteome</keyword>
<dbReference type="PANTHER" id="PTHR44591:SF3">
    <property type="entry name" value="RESPONSE REGULATORY DOMAIN-CONTAINING PROTEIN"/>
    <property type="match status" value="1"/>
</dbReference>
<dbReference type="Proteomes" id="UP000256829">
    <property type="component" value="Unassembled WGS sequence"/>
</dbReference>
<dbReference type="Pfam" id="PF00072">
    <property type="entry name" value="Response_reg"/>
    <property type="match status" value="1"/>
</dbReference>
<feature type="region of interest" description="Disordered" evidence="2">
    <location>
        <begin position="1"/>
        <end position="29"/>
    </location>
</feature>
<dbReference type="PROSITE" id="PS50110">
    <property type="entry name" value="RESPONSE_REGULATORY"/>
    <property type="match status" value="1"/>
</dbReference>
<gene>
    <name evidence="3" type="ORF">DX912_17275</name>
</gene>
<dbReference type="OrthoDB" id="582170at2"/>
<dbReference type="GO" id="GO:0000160">
    <property type="term" value="P:phosphorelay signal transduction system"/>
    <property type="evidence" value="ECO:0007669"/>
    <property type="project" value="InterPro"/>
</dbReference>
<dbReference type="AlphaFoldDB" id="A0A3D8V9F9"/>
<evidence type="ECO:0000313" key="3">
    <source>
        <dbReference type="EMBL" id="RDY65458.1"/>
    </source>
</evidence>
<keyword evidence="1" id="KW-0597">Phosphoprotein</keyword>
<evidence type="ECO:0000256" key="2">
    <source>
        <dbReference type="SAM" id="MobiDB-lite"/>
    </source>
</evidence>
<reference evidence="3 4" key="1">
    <citation type="submission" date="2018-08" db="EMBL/GenBank/DDBJ databases">
        <title>Lysobacter soli KCTC 22011, whole genome shotgun sequence.</title>
        <authorList>
            <person name="Zhang X."/>
            <person name="Feng G."/>
            <person name="Zhu H."/>
        </authorList>
    </citation>
    <scope>NUCLEOTIDE SEQUENCE [LARGE SCALE GENOMIC DNA]</scope>
    <source>
        <strain evidence="3 4">KCTC 22011</strain>
    </source>
</reference>
<proteinExistence type="predicted"/>
<feature type="compositionally biased region" description="Low complexity" evidence="2">
    <location>
        <begin position="1"/>
        <end position="19"/>
    </location>
</feature>
<name>A0A3D8V9F9_9GAMM</name>
<dbReference type="EMBL" id="QTJR01000018">
    <property type="protein sequence ID" value="RDY65458.1"/>
    <property type="molecule type" value="Genomic_DNA"/>
</dbReference>
<dbReference type="InterPro" id="IPR011006">
    <property type="entry name" value="CheY-like_superfamily"/>
</dbReference>
<protein>
    <submittedName>
        <fullName evidence="3">Response regulator</fullName>
    </submittedName>
</protein>